<evidence type="ECO:0000259" key="10">
    <source>
        <dbReference type="Pfam" id="PF08389"/>
    </source>
</evidence>
<dbReference type="PANTHER" id="PTHR15952">
    <property type="entry name" value="EXPORTIN-T/LOS1"/>
    <property type="match status" value="1"/>
</dbReference>
<dbReference type="PANTHER" id="PTHR15952:SF11">
    <property type="entry name" value="EXPORTIN-T"/>
    <property type="match status" value="1"/>
</dbReference>
<gene>
    <name evidence="11" type="ORF">CHUDEA7_1780</name>
</gene>
<dbReference type="GO" id="GO:0000049">
    <property type="term" value="F:tRNA binding"/>
    <property type="evidence" value="ECO:0007669"/>
    <property type="project" value="UniProtKB-UniRule"/>
</dbReference>
<dbReference type="VEuPathDB" id="CryptoDB:CHUDEA7_1780"/>
<evidence type="ECO:0000256" key="6">
    <source>
        <dbReference type="ARBA" id="ARBA00023242"/>
    </source>
</evidence>
<evidence type="ECO:0000256" key="3">
    <source>
        <dbReference type="ARBA" id="ARBA00022490"/>
    </source>
</evidence>
<evidence type="ECO:0000256" key="2">
    <source>
        <dbReference type="ARBA" id="ARBA00018928"/>
    </source>
</evidence>
<protein>
    <recommendedName>
        <fullName evidence="2 9">Exportin-T</fullName>
    </recommendedName>
    <alternativeName>
        <fullName evidence="7 9">Exportin(tRNA)</fullName>
    </alternativeName>
    <alternativeName>
        <fullName evidence="8 9">tRNA exportin</fullName>
    </alternativeName>
</protein>
<dbReference type="VEuPathDB" id="CryptoDB:ChTU502y2012_407g0890"/>
<evidence type="ECO:0000256" key="8">
    <source>
        <dbReference type="ARBA" id="ARBA00032199"/>
    </source>
</evidence>
<dbReference type="VEuPathDB" id="CryptoDB:Chro.70208"/>
<dbReference type="VEuPathDB" id="CryptoDB:GY17_00001972"/>
<dbReference type="InterPro" id="IPR013598">
    <property type="entry name" value="Exportin-1/Importin-b-like"/>
</dbReference>
<feature type="domain" description="Exportin-1/Importin-beta-like" evidence="10">
    <location>
        <begin position="121"/>
        <end position="268"/>
    </location>
</feature>
<dbReference type="GO" id="GO:0005643">
    <property type="term" value="C:nuclear pore"/>
    <property type="evidence" value="ECO:0007669"/>
    <property type="project" value="TreeGrafter"/>
</dbReference>
<dbReference type="GO" id="GO:0071528">
    <property type="term" value="P:tRNA re-export from nucleus"/>
    <property type="evidence" value="ECO:0007669"/>
    <property type="project" value="UniProtKB-UniRule"/>
</dbReference>
<evidence type="ECO:0000313" key="11">
    <source>
        <dbReference type="EMBL" id="CUV07161.1"/>
    </source>
</evidence>
<dbReference type="Gene3D" id="1.25.10.10">
    <property type="entry name" value="Leucine-rich Repeat Variant"/>
    <property type="match status" value="1"/>
</dbReference>
<dbReference type="InterPro" id="IPR016024">
    <property type="entry name" value="ARM-type_fold"/>
</dbReference>
<accession>A0A0S4TJT2</accession>
<keyword evidence="3 9" id="KW-0963">Cytoplasm</keyword>
<comment type="function">
    <text evidence="9">tRNA nucleus export receptor which facilitates tRNA translocation across the nuclear pore complex.</text>
</comment>
<dbReference type="Proteomes" id="UP000199752">
    <property type="component" value="Chromosome 7"/>
</dbReference>
<dbReference type="GO" id="GO:0016363">
    <property type="term" value="C:nuclear matrix"/>
    <property type="evidence" value="ECO:0007669"/>
    <property type="project" value="TreeGrafter"/>
</dbReference>
<keyword evidence="4 9" id="KW-0820">tRNA-binding</keyword>
<name>A0A0S4TJT2_CRYHO</name>
<evidence type="ECO:0000256" key="5">
    <source>
        <dbReference type="ARBA" id="ARBA00022884"/>
    </source>
</evidence>
<dbReference type="EMBL" id="LN877953">
    <property type="protein sequence ID" value="CUV07161.1"/>
    <property type="molecule type" value="Genomic_DNA"/>
</dbReference>
<dbReference type="Pfam" id="PF08389">
    <property type="entry name" value="Xpo1"/>
    <property type="match status" value="1"/>
</dbReference>
<dbReference type="InterPro" id="IPR011989">
    <property type="entry name" value="ARM-like"/>
</dbReference>
<proteinExistence type="inferred from homology"/>
<dbReference type="GO" id="GO:0005737">
    <property type="term" value="C:cytoplasm"/>
    <property type="evidence" value="ECO:0007669"/>
    <property type="project" value="UniProtKB-SubCell"/>
</dbReference>
<evidence type="ECO:0000256" key="1">
    <source>
        <dbReference type="ARBA" id="ARBA00004496"/>
    </source>
</evidence>
<keyword evidence="9" id="KW-0813">Transport</keyword>
<keyword evidence="6 9" id="KW-0539">Nucleus</keyword>
<evidence type="ECO:0000256" key="9">
    <source>
        <dbReference type="RuleBase" id="RU366037"/>
    </source>
</evidence>
<comment type="subcellular location">
    <subcellularLocation>
        <location evidence="1 9">Cytoplasm</location>
    </subcellularLocation>
    <subcellularLocation>
        <location evidence="9">Nucleus</location>
    </subcellularLocation>
    <text evidence="9">Shuttles between the nucleus and the cytoplasm.</text>
</comment>
<dbReference type="InterPro" id="IPR040017">
    <property type="entry name" value="XPOT"/>
</dbReference>
<dbReference type="GO" id="GO:0031267">
    <property type="term" value="F:small GTPase binding"/>
    <property type="evidence" value="ECO:0007669"/>
    <property type="project" value="InterPro"/>
</dbReference>
<dbReference type="SUPFAM" id="SSF48371">
    <property type="entry name" value="ARM repeat"/>
    <property type="match status" value="1"/>
</dbReference>
<sequence length="1303" mass="147360">MWIILAKILVVIDRIMDDLEKAIKTLNSPGSTPSEKLRSLEVCELVVGSSEGWKICLKHFTTGTDDDVRFWSLGSLIKMIGTFPGEESKTVSCKLMIDSKKVIREALSDYLRDPVRMGNTQSYLKNKISELYVTMIYADYPENWPSAFLDIVSLVTAHDWMPDMFIRILCTFDKMIVSNIGLQSAEDISIRRKIKDIMRVNGDLNHIVQAWIFVVSKHKSQSLTKDRIQLLSSSMKMMESFIDWIDISYAVNNEVLSIILNFLNPIDSPVVVETLNFLSAILLKGMPSKVKIQLFKDLNISYLVENQITLNIKDITPEYFQSQILGKWPILENPETIMSIEQGPFGDIFKDFCLFLLSFRANFVLKIINELFLAIKNLFLEQESKKAEESDLAAFKTGMEILETLLPSLNIILSIESSEFKQIKQETCKFLTHFSLVLSSNDSYLSRLSQDLNNNTSFFSNFVSGVLFALLNALKKPDSHYFYQTGGESDTDFPGVMNQGKNSPDFGALFLSLLDLKPEIVCEFMEMIIKNLTSDIQSVSFNQVDSVSFLIAKFGQASLAEKRKLLKSRNASLSDSNLLISSHYIRFVGSILECSEIMYFNCKCYKPTESGIHREIFLRNSILQIFRNFTDLIGSNSGGTLNIQTDETRKILNKILDVLLSNCGFLNPHYSISYQSSKSVVGITKSFSNCLFDYIPKLVLLLRSHETLSLILKLAEKGTIENECLESFKSGLGSKSLNTICEAIGFLLFSKLKSRSNITEQQEVVLQYEEIVKPMLELSHKLIEQISQNSGGSDRKNDLLRWRSAMELVQMISSISDALTEQIPALSHLWRASLNILLLLARCSNLVLISESGGVQIPVLSPMHRFIRIMGPEIFNYIVPICSSFLASLIDSENRMQKAFQGSRYSEACEEISHLICHLVTLHGNSGDFTKIFETLIPEIFLYILKLWLLCWPSPISLCSIDERFRQTVLEDIAFSVEAHQARMSIQLSLVKIINQLSKGKTSLELLAKLCSTQGEKMSEAKQILNQVILNPVGVTSNFGIKSYVNLVPSAFLFREALASIQNPILCFLISSLLPSLSTPIHWLEYNGDRHLFTEQDIYIQSVEVITSIYLKILTCSDLNSSDMSQELKKIGIEVATSFLWFSILNNSQKEESLLNSQLTFLKLLIKGEAPLVLIEKNSNKQNKRTTQIGQKYQHGQDTSSIIVPLNVVVATRDLVLSGTKAAFTQNNPNGVNNPDSVSFARRSISLFFGYHYFVLLSFMPGSGLLDETFKLLNEISQTNDLQFKQILRKFIENYQSYVRQVL</sequence>
<comment type="similarity">
    <text evidence="9">Belongs to the exportin family.</text>
</comment>
<evidence type="ECO:0000256" key="4">
    <source>
        <dbReference type="ARBA" id="ARBA00022555"/>
    </source>
</evidence>
<evidence type="ECO:0000256" key="7">
    <source>
        <dbReference type="ARBA" id="ARBA00029784"/>
    </source>
</evidence>
<keyword evidence="5 9" id="KW-0694">RNA-binding</keyword>
<organism evidence="11">
    <name type="scientific">Cryptosporidium hominis</name>
    <dbReference type="NCBI Taxonomy" id="237895"/>
    <lineage>
        <taxon>Eukaryota</taxon>
        <taxon>Sar</taxon>
        <taxon>Alveolata</taxon>
        <taxon>Apicomplexa</taxon>
        <taxon>Conoidasida</taxon>
        <taxon>Coccidia</taxon>
        <taxon>Eucoccidiorida</taxon>
        <taxon>Eimeriorina</taxon>
        <taxon>Cryptosporidiidae</taxon>
        <taxon>Cryptosporidium</taxon>
    </lineage>
</organism>
<reference evidence="11" key="1">
    <citation type="submission" date="2015-08" db="EMBL/GenBank/DDBJ databases">
        <authorList>
            <person name="Babu N.S."/>
            <person name="Beckwith C.J."/>
            <person name="Beseler K.G."/>
            <person name="Brison A."/>
            <person name="Carone J.V."/>
            <person name="Caskin T.P."/>
            <person name="Diamond M."/>
            <person name="Durham M.E."/>
            <person name="Foxe J.M."/>
            <person name="Go M."/>
            <person name="Henderson B.A."/>
            <person name="Jones I.B."/>
            <person name="McGettigan J.A."/>
            <person name="Micheletti S.J."/>
            <person name="Nasrallah M.E."/>
            <person name="Ortiz D."/>
            <person name="Piller C.R."/>
            <person name="Privatt S.R."/>
            <person name="Schneider S.L."/>
            <person name="Sharp S."/>
            <person name="Smith T.C."/>
            <person name="Stanton J.D."/>
            <person name="Ullery H.E."/>
            <person name="Wilson R.J."/>
            <person name="Serrano M.G."/>
            <person name="Buck G."/>
            <person name="Lee V."/>
            <person name="Wang Y."/>
            <person name="Carvalho R."/>
            <person name="Voegtly L."/>
            <person name="Shi R."/>
            <person name="Duckworth R."/>
            <person name="Johnson A."/>
            <person name="Loviza R."/>
            <person name="Walstead R."/>
            <person name="Shah Z."/>
            <person name="Kiflezghi M."/>
            <person name="Wade K."/>
            <person name="Ball S.L."/>
            <person name="Bradley K.W."/>
            <person name="Asai D.J."/>
            <person name="Bowman C.A."/>
            <person name="Russell D.A."/>
            <person name="Pope W.H."/>
            <person name="Jacobs-Sera D."/>
            <person name="Hendrix R.W."/>
            <person name="Hatfull G.F."/>
        </authorList>
    </citation>
    <scope>NUCLEOTIDE SEQUENCE [LARGE SCALE GENOMIC DNA]</scope>
</reference>